<dbReference type="PROSITE" id="PS50865">
    <property type="entry name" value="ZF_MYND_2"/>
    <property type="match status" value="1"/>
</dbReference>
<dbReference type="Gene3D" id="2.170.270.10">
    <property type="entry name" value="SET domain"/>
    <property type="match status" value="1"/>
</dbReference>
<feature type="domain" description="MYND-type" evidence="5">
    <location>
        <begin position="232"/>
        <end position="272"/>
    </location>
</feature>
<dbReference type="Pfam" id="PF01753">
    <property type="entry name" value="zf-MYND"/>
    <property type="match status" value="1"/>
</dbReference>
<evidence type="ECO:0000313" key="7">
    <source>
        <dbReference type="Proteomes" id="UP000075880"/>
    </source>
</evidence>
<dbReference type="PANTHER" id="PTHR47111:SF1">
    <property type="entry name" value="SET AND MYND DOMAIN-CONTAINING PROTEIN 4"/>
    <property type="match status" value="1"/>
</dbReference>
<evidence type="ECO:0000259" key="5">
    <source>
        <dbReference type="PROSITE" id="PS50865"/>
    </source>
</evidence>
<dbReference type="SUPFAM" id="SSF144232">
    <property type="entry name" value="HIT/MYND zinc finger-like"/>
    <property type="match status" value="1"/>
</dbReference>
<dbReference type="EnsemblMetazoa" id="ENSAATROPT012932">
    <property type="protein sequence ID" value="ENSAATROPP011744"/>
    <property type="gene ID" value="ENSAATROPG010531"/>
</dbReference>
<evidence type="ECO:0000256" key="2">
    <source>
        <dbReference type="ARBA" id="ARBA00022771"/>
    </source>
</evidence>
<dbReference type="Proteomes" id="UP000075880">
    <property type="component" value="Unassembled WGS sequence"/>
</dbReference>
<keyword evidence="1" id="KW-0479">Metal-binding</keyword>
<keyword evidence="3" id="KW-0862">Zinc</keyword>
<dbReference type="GO" id="GO:0008270">
    <property type="term" value="F:zinc ion binding"/>
    <property type="evidence" value="ECO:0007669"/>
    <property type="project" value="UniProtKB-KW"/>
</dbReference>
<keyword evidence="7" id="KW-1185">Reference proteome</keyword>
<dbReference type="Gene3D" id="1.10.220.160">
    <property type="match status" value="1"/>
</dbReference>
<protein>
    <recommendedName>
        <fullName evidence="5">MYND-type domain-containing protein</fullName>
    </recommendedName>
</protein>
<accession>A0AAG5DLT8</accession>
<evidence type="ECO:0000313" key="6">
    <source>
        <dbReference type="EnsemblMetazoa" id="ENSAATROPP011744"/>
    </source>
</evidence>
<proteinExistence type="predicted"/>
<dbReference type="InterPro" id="IPR002893">
    <property type="entry name" value="Znf_MYND"/>
</dbReference>
<evidence type="ECO:0000256" key="1">
    <source>
        <dbReference type="ARBA" id="ARBA00022723"/>
    </source>
</evidence>
<keyword evidence="2 4" id="KW-0863">Zinc-finger</keyword>
<dbReference type="PANTHER" id="PTHR47111">
    <property type="entry name" value="BCDNA.LD29892"/>
    <property type="match status" value="1"/>
</dbReference>
<organism evidence="6 7">
    <name type="scientific">Anopheles atroparvus</name>
    <name type="common">European mosquito</name>
    <dbReference type="NCBI Taxonomy" id="41427"/>
    <lineage>
        <taxon>Eukaryota</taxon>
        <taxon>Metazoa</taxon>
        <taxon>Ecdysozoa</taxon>
        <taxon>Arthropoda</taxon>
        <taxon>Hexapoda</taxon>
        <taxon>Insecta</taxon>
        <taxon>Pterygota</taxon>
        <taxon>Neoptera</taxon>
        <taxon>Endopterygota</taxon>
        <taxon>Diptera</taxon>
        <taxon>Nematocera</taxon>
        <taxon>Culicoidea</taxon>
        <taxon>Culicidae</taxon>
        <taxon>Anophelinae</taxon>
        <taxon>Anopheles</taxon>
    </lineage>
</organism>
<evidence type="ECO:0000256" key="3">
    <source>
        <dbReference type="ARBA" id="ARBA00022833"/>
    </source>
</evidence>
<name>A0AAG5DLT8_ANOAO</name>
<dbReference type="AlphaFoldDB" id="A0AAG5DLT8"/>
<dbReference type="PROSITE" id="PS01360">
    <property type="entry name" value="ZF_MYND_1"/>
    <property type="match status" value="1"/>
</dbReference>
<reference evidence="6" key="1">
    <citation type="submission" date="2024-04" db="UniProtKB">
        <authorList>
            <consortium name="EnsemblMetazoa"/>
        </authorList>
    </citation>
    <scope>IDENTIFICATION</scope>
    <source>
        <strain evidence="6">EBRO</strain>
    </source>
</reference>
<dbReference type="Gene3D" id="6.10.140.2220">
    <property type="match status" value="1"/>
</dbReference>
<evidence type="ECO:0000256" key="4">
    <source>
        <dbReference type="PROSITE-ProRule" id="PRU00134"/>
    </source>
</evidence>
<sequence length="548" mass="63426">MDAPRQNEEMEKELLRETFKFVNCCLIRSGIRPPIIGSDGKANAKLVPPPEPSEKYKALLEWAESNTVQLVRERAQQVLIDPDAPVENVGKGLEQYRKLLNRINRDVAENKMPAVKDAIRLRLKVCKKLNDKLALEKNLKILELMQDSECPKFDQLVWDRTANKAGIGSADIVQPEVKLTYPAHNRMPQYAECISVDKANLVAERNLRPGDVIALEETHCWFVDPTSRFERCDWCLKYDPLCLLACNGCQLVMYCSLQCRKEAQVAYHAMECKVVQAFPRKEPEQCMLPTLRSVCMAFGVFGYAFGSLRECFEHAREETFVPLHQRDWVNMNSQQMFCAKMGESMGWTKRNRNRNLPLTISVYQLFCAIVKYFDDQSLSGEDERFLREFIEWHLKQSRQLLLLNEVMVYKEFEGMLTEENKTVSYGWYTLLKQFPPCSNEPICTPNVELIDVAPKTKAAIVLRPVAKGQPLTIRRIDDHECRCIACEYEYTGLLEADDHPGALEKLQQRIHQMEKWEGVKPPYSSEFFYDQVQLLRCLRSYYMESQGP</sequence>
<dbReference type="InterPro" id="IPR046341">
    <property type="entry name" value="SET_dom_sf"/>
</dbReference>